<dbReference type="EMBL" id="BMAO01038431">
    <property type="protein sequence ID" value="GFR24892.1"/>
    <property type="molecule type" value="Genomic_DNA"/>
</dbReference>
<keyword evidence="2" id="KW-1185">Reference proteome</keyword>
<accession>A0A8X6LY29</accession>
<organism evidence="1 2">
    <name type="scientific">Trichonephila clavata</name>
    <name type="common">Joro spider</name>
    <name type="synonym">Nephila clavata</name>
    <dbReference type="NCBI Taxonomy" id="2740835"/>
    <lineage>
        <taxon>Eukaryota</taxon>
        <taxon>Metazoa</taxon>
        <taxon>Ecdysozoa</taxon>
        <taxon>Arthropoda</taxon>
        <taxon>Chelicerata</taxon>
        <taxon>Arachnida</taxon>
        <taxon>Araneae</taxon>
        <taxon>Araneomorphae</taxon>
        <taxon>Entelegynae</taxon>
        <taxon>Araneoidea</taxon>
        <taxon>Nephilidae</taxon>
        <taxon>Trichonephila</taxon>
    </lineage>
</organism>
<sequence>MTLHEWCTNLSSTTTQKEFSLDRNSEEIQVKTLEMLWNSVSDTFIYKANISLNRSSTKRDVLSQIVHIYDPFGLLGPVISKAKIFILQLWLLELD</sequence>
<dbReference type="AlphaFoldDB" id="A0A8X6LY29"/>
<reference evidence="1" key="1">
    <citation type="submission" date="2020-07" db="EMBL/GenBank/DDBJ databases">
        <title>Multicomponent nature underlies the extraordinary mechanical properties of spider dragline silk.</title>
        <authorList>
            <person name="Kono N."/>
            <person name="Nakamura H."/>
            <person name="Mori M."/>
            <person name="Yoshida Y."/>
            <person name="Ohtoshi R."/>
            <person name="Malay A.D."/>
            <person name="Moran D.A.P."/>
            <person name="Tomita M."/>
            <person name="Numata K."/>
            <person name="Arakawa K."/>
        </authorList>
    </citation>
    <scope>NUCLEOTIDE SEQUENCE</scope>
</reference>
<evidence type="ECO:0000313" key="2">
    <source>
        <dbReference type="Proteomes" id="UP000887116"/>
    </source>
</evidence>
<name>A0A8X6LY29_TRICU</name>
<dbReference type="Proteomes" id="UP000887116">
    <property type="component" value="Unassembled WGS sequence"/>
</dbReference>
<evidence type="ECO:0000313" key="1">
    <source>
        <dbReference type="EMBL" id="GFR24892.1"/>
    </source>
</evidence>
<gene>
    <name evidence="1" type="primary">AVEN_270133_1</name>
    <name evidence="1" type="ORF">TNCT_252051</name>
</gene>
<dbReference type="OrthoDB" id="6433434at2759"/>
<dbReference type="InterPro" id="IPR008042">
    <property type="entry name" value="Retrotrans_Pao"/>
</dbReference>
<comment type="caution">
    <text evidence="1">The sequence shown here is derived from an EMBL/GenBank/DDBJ whole genome shotgun (WGS) entry which is preliminary data.</text>
</comment>
<dbReference type="Pfam" id="PF05380">
    <property type="entry name" value="Peptidase_A17"/>
    <property type="match status" value="1"/>
</dbReference>
<protein>
    <submittedName>
        <fullName evidence="1">Integrase catalytic domain-containing protein</fullName>
    </submittedName>
</protein>
<proteinExistence type="predicted"/>